<dbReference type="OrthoDB" id="3806873at2"/>
<dbReference type="Proteomes" id="UP000324260">
    <property type="component" value="Unassembled WGS sequence"/>
</dbReference>
<dbReference type="InterPro" id="IPR038078">
    <property type="entry name" value="PhoU-like_sf"/>
</dbReference>
<dbReference type="GO" id="GO:0016740">
    <property type="term" value="F:transferase activity"/>
    <property type="evidence" value="ECO:0007669"/>
    <property type="project" value="UniProtKB-KW"/>
</dbReference>
<dbReference type="SUPFAM" id="SSF109755">
    <property type="entry name" value="PhoU-like"/>
    <property type="match status" value="1"/>
</dbReference>
<reference evidence="2 3" key="1">
    <citation type="submission" date="2019-08" db="EMBL/GenBank/DDBJ databases">
        <title>Draft Genome Sequence of Halomonas eurihalina Isolated from Preserved Hide-surface.</title>
        <authorList>
            <person name="Hussain S.A."/>
            <person name="Xu A."/>
            <person name="Sarker M."/>
            <person name="Sommers C."/>
        </authorList>
    </citation>
    <scope>NUCLEOTIDE SEQUENCE [LARGE SCALE GENOMIC DNA]</scope>
    <source>
        <strain evidence="2 3">MS1</strain>
    </source>
</reference>
<comment type="caution">
    <text evidence="2">The sequence shown here is derived from an EMBL/GenBank/DDBJ whole genome shotgun (WGS) entry which is preliminary data.</text>
</comment>
<dbReference type="Pfam" id="PF01636">
    <property type="entry name" value="APH"/>
    <property type="match status" value="1"/>
</dbReference>
<evidence type="ECO:0000313" key="3">
    <source>
        <dbReference type="Proteomes" id="UP000324260"/>
    </source>
</evidence>
<protein>
    <submittedName>
        <fullName evidence="2">Phosphotransferase</fullName>
    </submittedName>
</protein>
<dbReference type="SUPFAM" id="SSF56112">
    <property type="entry name" value="Protein kinase-like (PK-like)"/>
    <property type="match status" value="1"/>
</dbReference>
<dbReference type="Gene3D" id="1.20.58.220">
    <property type="entry name" value="Phosphate transport system protein phou homolog 2, domain 2"/>
    <property type="match status" value="1"/>
</dbReference>
<feature type="domain" description="Aminoglycoside phosphotransferase" evidence="1">
    <location>
        <begin position="287"/>
        <end position="462"/>
    </location>
</feature>
<gene>
    <name evidence="2" type="ORF">FZZ93_12035</name>
</gene>
<dbReference type="EMBL" id="VTPU01000011">
    <property type="protein sequence ID" value="TZG35878.1"/>
    <property type="molecule type" value="Genomic_DNA"/>
</dbReference>
<keyword evidence="3" id="KW-1185">Reference proteome</keyword>
<accession>A0A5D9CVF0</accession>
<dbReference type="Gene3D" id="3.90.1200.10">
    <property type="match status" value="1"/>
</dbReference>
<name>A0A5D9CVF0_HALER</name>
<evidence type="ECO:0000313" key="2">
    <source>
        <dbReference type="EMBL" id="TZG35878.1"/>
    </source>
</evidence>
<keyword evidence="2" id="KW-0808">Transferase</keyword>
<dbReference type="RefSeq" id="WP_149322573.1">
    <property type="nucleotide sequence ID" value="NZ_JARWAH010000009.1"/>
</dbReference>
<organism evidence="2 3">
    <name type="scientific">Halomonas eurihalina</name>
    <dbReference type="NCBI Taxonomy" id="42566"/>
    <lineage>
        <taxon>Bacteria</taxon>
        <taxon>Pseudomonadati</taxon>
        <taxon>Pseudomonadota</taxon>
        <taxon>Gammaproteobacteria</taxon>
        <taxon>Oceanospirillales</taxon>
        <taxon>Halomonadaceae</taxon>
        <taxon>Halomonas</taxon>
    </lineage>
</organism>
<dbReference type="InterPro" id="IPR002575">
    <property type="entry name" value="Aminoglycoside_PTrfase"/>
</dbReference>
<evidence type="ECO:0000259" key="1">
    <source>
        <dbReference type="Pfam" id="PF01636"/>
    </source>
</evidence>
<sequence>MTNRIPESIQDNLRFLCVEVDSQLANLQAFFTSPTAAIARRVAERDGYARNLKMRIHADCIRRLSRKKTGEARRRLLRSLELVSTDLDRLTELSRECIHQLVDMDDLAALDPETFPPMLAQVRSGVAKVEEAVAGSNTQRALQIGRLEASLQKDVRRRVSHCITALKRRHNRTEDLTRALFVAQAIRQMGEVLLHLSEVIISANLGQSVNFERYCSLQSLVEDLTDSENEDFSMAPIAETRSGSSISGISTGQDDDYVAIFKDGLKRKVKEERQGVESWHEIYPGLAPKILSYKKRGQSAALLIEHMPGFTFEQILLNESSELLDEALKRLTRTLKSVWRETHTDIPVAANHMQQLEKRLGEVYKIHPEFKHSGATVCGVDLLAFDTLVERARDKEAGLEAPFSVYIHGDFNVDNIIYDPLERRINFIDLHRSSYMDYVQDVSVFMVSNYRLQIKDAPLRRRIMQLAQDFYRMARRYAISQDDVTFELRLALGLARSFATSTRFILDNALANSMFLRARYLLELVLAADPQKAHRFRIPMKEIFVD</sequence>
<proteinExistence type="predicted"/>
<dbReference type="InterPro" id="IPR011009">
    <property type="entry name" value="Kinase-like_dom_sf"/>
</dbReference>
<dbReference type="AlphaFoldDB" id="A0A5D9CVF0"/>